<reference evidence="1 2" key="1">
    <citation type="submission" date="2023-07" db="EMBL/GenBank/DDBJ databases">
        <title>Sorghum-associated microbial communities from plants grown in Nebraska, USA.</title>
        <authorList>
            <person name="Schachtman D."/>
        </authorList>
    </citation>
    <scope>NUCLEOTIDE SEQUENCE [LARGE SCALE GENOMIC DNA]</scope>
    <source>
        <strain evidence="1 2">BE190</strain>
    </source>
</reference>
<proteinExistence type="predicted"/>
<accession>A0ABU1UXP7</accession>
<comment type="caution">
    <text evidence="1">The sequence shown here is derived from an EMBL/GenBank/DDBJ whole genome shotgun (WGS) entry which is preliminary data.</text>
</comment>
<evidence type="ECO:0008006" key="3">
    <source>
        <dbReference type="Google" id="ProtNLM"/>
    </source>
</evidence>
<evidence type="ECO:0000313" key="2">
    <source>
        <dbReference type="Proteomes" id="UP001253595"/>
    </source>
</evidence>
<name>A0ABU1UXP7_9GAMM</name>
<organism evidence="1 2">
    <name type="scientific">Cellvibrio fibrivorans</name>
    <dbReference type="NCBI Taxonomy" id="126350"/>
    <lineage>
        <taxon>Bacteria</taxon>
        <taxon>Pseudomonadati</taxon>
        <taxon>Pseudomonadota</taxon>
        <taxon>Gammaproteobacteria</taxon>
        <taxon>Cellvibrionales</taxon>
        <taxon>Cellvibrionaceae</taxon>
        <taxon>Cellvibrio</taxon>
    </lineage>
</organism>
<gene>
    <name evidence="1" type="ORF">J2X05_001980</name>
</gene>
<sequence>MDNYHDPIRHLKYLRQSLAQDNEAIGFFISAGCPLSVEMPEGEWPLIPDVQNLTLHINAQLSLDKKYNLLIAEIEKAGKNIKNIEDILSFLRSLLVVSKGGDVRGLTEADLTDIQSKICTEIINKINVSLPNNETPYHSLCKWIRSIDRKVAVEIFTTNYDLLLEHALEDLEVPYFDGFVGANRSFFDLRAVEDNLIPVHWSRLWKIHGSINWCQEEINGERRVYRSSEIKQNVSHLIYPSHLKYEESRKMPYLALIDQLNRFIRKKSSFLILSGYSFNDAHLNDTIVNALKANPTAMVLGLMYGEYEVELKTEVEAEVDSEVEAEVDIDVGEVSTTLTERYPEAYKLAKKQHNLNIWTFDKAIIGTNLGQWRRVHAKEEDDIELVRFFGSENQLKLGDFSVFTDFLKKIIGIKRESSNV</sequence>
<keyword evidence="2" id="KW-1185">Reference proteome</keyword>
<evidence type="ECO:0000313" key="1">
    <source>
        <dbReference type="EMBL" id="MDR7089958.1"/>
    </source>
</evidence>
<dbReference type="RefSeq" id="WP_310071867.1">
    <property type="nucleotide sequence ID" value="NZ_JAVDVX010000003.1"/>
</dbReference>
<dbReference type="EMBL" id="JAVDVX010000003">
    <property type="protein sequence ID" value="MDR7089958.1"/>
    <property type="molecule type" value="Genomic_DNA"/>
</dbReference>
<dbReference type="Pfam" id="PF13289">
    <property type="entry name" value="SIR2_2"/>
    <property type="match status" value="1"/>
</dbReference>
<dbReference type="Proteomes" id="UP001253595">
    <property type="component" value="Unassembled WGS sequence"/>
</dbReference>
<protein>
    <recommendedName>
        <fullName evidence="3">SIR2-like domain-containing protein</fullName>
    </recommendedName>
</protein>